<keyword evidence="6 8" id="KW-0472">Membrane</keyword>
<dbReference type="Proteomes" id="UP001163266">
    <property type="component" value="Chromosome"/>
</dbReference>
<feature type="transmembrane region" description="Helical" evidence="8">
    <location>
        <begin position="65"/>
        <end position="84"/>
    </location>
</feature>
<gene>
    <name evidence="10" type="ORF">OMP39_04625</name>
</gene>
<evidence type="ECO:0000313" key="10">
    <source>
        <dbReference type="EMBL" id="UZD55869.1"/>
    </source>
</evidence>
<evidence type="ECO:0000256" key="8">
    <source>
        <dbReference type="SAM" id="Phobius"/>
    </source>
</evidence>
<feature type="compositionally biased region" description="Low complexity" evidence="7">
    <location>
        <begin position="32"/>
        <end position="42"/>
    </location>
</feature>
<feature type="transmembrane region" description="Helical" evidence="8">
    <location>
        <begin position="96"/>
        <end position="118"/>
    </location>
</feature>
<sequence>MRWKLRLPALPGRFDVLPPGAAPSSDRDDAARAAPSARSGPAPRTWLEHDLAWTRRLHRAVEIRGALMLFAVVSRVSDGLLWYATMAVLPLVGGSRGWACSLRMMVLGVLDLLLYLGLKRWACRPRPFAACADIRACARALDQFSFPSGHTLHAVAFSIVLIEYYSWLAWVLVPLTVLIALSRVVLGLHYPSDVLAGALIGALMAGGVLALF</sequence>
<comment type="subcellular location">
    <subcellularLocation>
        <location evidence="1">Cell membrane</location>
        <topology evidence="1">Multi-pass membrane protein</topology>
    </subcellularLocation>
</comment>
<organism evidence="10 11">
    <name type="scientific">Caldimonas aquatica</name>
    <dbReference type="NCBI Taxonomy" id="376175"/>
    <lineage>
        <taxon>Bacteria</taxon>
        <taxon>Pseudomonadati</taxon>
        <taxon>Pseudomonadota</taxon>
        <taxon>Betaproteobacteria</taxon>
        <taxon>Burkholderiales</taxon>
        <taxon>Sphaerotilaceae</taxon>
        <taxon>Caldimonas</taxon>
    </lineage>
</organism>
<dbReference type="InterPro" id="IPR000326">
    <property type="entry name" value="PAP2/HPO"/>
</dbReference>
<protein>
    <submittedName>
        <fullName evidence="10">Phosphatase PAP2 family protein</fullName>
    </submittedName>
</protein>
<keyword evidence="11" id="KW-1185">Reference proteome</keyword>
<keyword evidence="5 8" id="KW-1133">Transmembrane helix</keyword>
<feature type="region of interest" description="Disordered" evidence="7">
    <location>
        <begin position="17"/>
        <end position="42"/>
    </location>
</feature>
<proteinExistence type="predicted"/>
<evidence type="ECO:0000259" key="9">
    <source>
        <dbReference type="SMART" id="SM00014"/>
    </source>
</evidence>
<dbReference type="EMBL" id="CP110257">
    <property type="protein sequence ID" value="UZD55869.1"/>
    <property type="molecule type" value="Genomic_DNA"/>
</dbReference>
<evidence type="ECO:0000256" key="7">
    <source>
        <dbReference type="SAM" id="MobiDB-lite"/>
    </source>
</evidence>
<evidence type="ECO:0000256" key="5">
    <source>
        <dbReference type="ARBA" id="ARBA00022989"/>
    </source>
</evidence>
<reference evidence="10" key="1">
    <citation type="submission" date="2022-10" db="EMBL/GenBank/DDBJ databases">
        <title>Complete genome sequence of Schlegelella aquatica LMG 23380.</title>
        <authorList>
            <person name="Musilova J."/>
            <person name="Kourilova X."/>
            <person name="Bezdicek M."/>
            <person name="Hermankova K."/>
            <person name="Obruca S."/>
            <person name="Sedlar K."/>
        </authorList>
    </citation>
    <scope>NUCLEOTIDE SEQUENCE</scope>
    <source>
        <strain evidence="10">LMG 23380</strain>
    </source>
</reference>
<evidence type="ECO:0000256" key="2">
    <source>
        <dbReference type="ARBA" id="ARBA00022475"/>
    </source>
</evidence>
<dbReference type="PANTHER" id="PTHR14969">
    <property type="entry name" value="SPHINGOSINE-1-PHOSPHATE PHOSPHOHYDROLASE"/>
    <property type="match status" value="1"/>
</dbReference>
<dbReference type="Pfam" id="PF01569">
    <property type="entry name" value="PAP2"/>
    <property type="match status" value="1"/>
</dbReference>
<keyword evidence="4" id="KW-0378">Hydrolase</keyword>
<dbReference type="RefSeq" id="WP_264893622.1">
    <property type="nucleotide sequence ID" value="NZ_CP110257.1"/>
</dbReference>
<accession>A0ABY6MV60</accession>
<keyword evidence="3 8" id="KW-0812">Transmembrane</keyword>
<evidence type="ECO:0000256" key="4">
    <source>
        <dbReference type="ARBA" id="ARBA00022801"/>
    </source>
</evidence>
<feature type="domain" description="Phosphatidic acid phosphatase type 2/haloperoxidase" evidence="9">
    <location>
        <begin position="101"/>
        <end position="209"/>
    </location>
</feature>
<dbReference type="CDD" id="cd01610">
    <property type="entry name" value="PAP2_like"/>
    <property type="match status" value="1"/>
</dbReference>
<dbReference type="InterPro" id="IPR036938">
    <property type="entry name" value="PAP2/HPO_sf"/>
</dbReference>
<evidence type="ECO:0000313" key="11">
    <source>
        <dbReference type="Proteomes" id="UP001163266"/>
    </source>
</evidence>
<evidence type="ECO:0000256" key="3">
    <source>
        <dbReference type="ARBA" id="ARBA00022692"/>
    </source>
</evidence>
<evidence type="ECO:0000256" key="1">
    <source>
        <dbReference type="ARBA" id="ARBA00004651"/>
    </source>
</evidence>
<keyword evidence="2" id="KW-1003">Cell membrane</keyword>
<name>A0ABY6MV60_9BURK</name>
<dbReference type="SUPFAM" id="SSF48317">
    <property type="entry name" value="Acid phosphatase/Vanadium-dependent haloperoxidase"/>
    <property type="match status" value="1"/>
</dbReference>
<dbReference type="Gene3D" id="1.20.144.10">
    <property type="entry name" value="Phosphatidic acid phosphatase type 2/haloperoxidase"/>
    <property type="match status" value="1"/>
</dbReference>
<feature type="transmembrane region" description="Helical" evidence="8">
    <location>
        <begin position="167"/>
        <end position="188"/>
    </location>
</feature>
<dbReference type="PANTHER" id="PTHR14969:SF62">
    <property type="entry name" value="DECAPRENYLPHOSPHORYL-5-PHOSPHORIBOSE PHOSPHATASE RV3807C-RELATED"/>
    <property type="match status" value="1"/>
</dbReference>
<dbReference type="SMART" id="SM00014">
    <property type="entry name" value="acidPPc"/>
    <property type="match status" value="1"/>
</dbReference>
<evidence type="ECO:0000256" key="6">
    <source>
        <dbReference type="ARBA" id="ARBA00023136"/>
    </source>
</evidence>
<feature type="transmembrane region" description="Helical" evidence="8">
    <location>
        <begin position="194"/>
        <end position="211"/>
    </location>
</feature>